<dbReference type="GeneID" id="10289107"/>
<accession>F0QT71</accession>
<evidence type="ECO:0000313" key="2">
    <source>
        <dbReference type="EMBL" id="ADY01660.1"/>
    </source>
</evidence>
<dbReference type="OrthoDB" id="27403at2157"/>
<keyword evidence="3" id="KW-1185">Reference proteome</keyword>
<sequence length="287" mass="30995">MRRGIPAYMLGGLIILVGFIVSLTLILSIPSPLTTVTGYLNLTANAYLGFGNNLLVIIGTNNFNFPIKELNIYIPRTGTNITIGSSIPSGSYFLVMIYQEPNNTVIIAPGLSITGSPGNLANLMKSGVAYSLNTTAMVYDVVKNSVFQLTTQDSGIIYAVPVITNLSKPILGIYVFQMAPMGSAEVMGFNLISLGQQVIGEVKCNVSEPIPVLPSGLTYFAINISSINGTLTPLGIWYTCNATPTSSLPSLLYLNLALKYVYTYNSIVINREDWFSVYIVPMQMSNT</sequence>
<dbReference type="STRING" id="985053.VMUT_1455"/>
<dbReference type="Proteomes" id="UP000007485">
    <property type="component" value="Chromosome"/>
</dbReference>
<proteinExistence type="predicted"/>
<dbReference type="eggNOG" id="arCOG13792">
    <property type="taxonomic scope" value="Archaea"/>
</dbReference>
<gene>
    <name evidence="2" type="ordered locus">VMUT_1455</name>
</gene>
<keyword evidence="1" id="KW-0812">Transmembrane</keyword>
<dbReference type="EMBL" id="CP002529">
    <property type="protein sequence ID" value="ADY01660.1"/>
    <property type="molecule type" value="Genomic_DNA"/>
</dbReference>
<reference evidence="2 3" key="1">
    <citation type="journal article" date="2011" name="J. Bacteriol.">
        <title>Complete genome sequence of 'Vulcanisaeta moutnovskia' strain 768-28, a novel member of the hyperthermophilic crenarchaeal genus vulcanisaeta.</title>
        <authorList>
            <person name="Gumerov V.M."/>
            <person name="Mardanov A.V."/>
            <person name="Beletsky A.V."/>
            <person name="Prokofeva M.I."/>
            <person name="Bonch-Osmolovskaya E.A."/>
            <person name="Ravin N.V."/>
            <person name="Skryabin K.G."/>
        </authorList>
    </citation>
    <scope>NUCLEOTIDE SEQUENCE [LARGE SCALE GENOMIC DNA]</scope>
    <source>
        <strain evidence="2 3">768-28</strain>
    </source>
</reference>
<name>F0QT71_VULM7</name>
<keyword evidence="1" id="KW-1133">Transmembrane helix</keyword>
<protein>
    <submittedName>
        <fullName evidence="2">Uncharacterized protein</fullName>
    </submittedName>
</protein>
<feature type="transmembrane region" description="Helical" evidence="1">
    <location>
        <begin position="7"/>
        <end position="29"/>
    </location>
</feature>
<evidence type="ECO:0000256" key="1">
    <source>
        <dbReference type="SAM" id="Phobius"/>
    </source>
</evidence>
<dbReference type="AlphaFoldDB" id="F0QT71"/>
<dbReference type="RefSeq" id="WP_013604822.1">
    <property type="nucleotide sequence ID" value="NC_015151.1"/>
</dbReference>
<organism evidence="2 3">
    <name type="scientific">Vulcanisaeta moutnovskia (strain 768-28)</name>
    <dbReference type="NCBI Taxonomy" id="985053"/>
    <lineage>
        <taxon>Archaea</taxon>
        <taxon>Thermoproteota</taxon>
        <taxon>Thermoprotei</taxon>
        <taxon>Thermoproteales</taxon>
        <taxon>Thermoproteaceae</taxon>
        <taxon>Vulcanisaeta</taxon>
    </lineage>
</organism>
<dbReference type="HOGENOM" id="CLU_968464_0_0_2"/>
<dbReference type="KEGG" id="vmo:VMUT_1455"/>
<keyword evidence="1" id="KW-0472">Membrane</keyword>
<evidence type="ECO:0000313" key="3">
    <source>
        <dbReference type="Proteomes" id="UP000007485"/>
    </source>
</evidence>